<dbReference type="EMBL" id="SNTZ01000001">
    <property type="protein sequence ID" value="THV61257.1"/>
    <property type="molecule type" value="Genomic_DNA"/>
</dbReference>
<feature type="coiled-coil region" evidence="1">
    <location>
        <begin position="991"/>
        <end position="1030"/>
    </location>
</feature>
<evidence type="ECO:0000256" key="3">
    <source>
        <dbReference type="SAM" id="Phobius"/>
    </source>
</evidence>
<feature type="transmembrane region" description="Helical" evidence="3">
    <location>
        <begin position="56"/>
        <end position="82"/>
    </location>
</feature>
<dbReference type="OrthoDB" id="9812498at2"/>
<feature type="compositionally biased region" description="Polar residues" evidence="2">
    <location>
        <begin position="926"/>
        <end position="938"/>
    </location>
</feature>
<feature type="region of interest" description="Disordered" evidence="2">
    <location>
        <begin position="926"/>
        <end position="980"/>
    </location>
</feature>
<accession>A0A4S8RRB9</accession>
<keyword evidence="5" id="KW-1185">Reference proteome</keyword>
<feature type="compositionally biased region" description="Polar residues" evidence="2">
    <location>
        <begin position="1071"/>
        <end position="1081"/>
    </location>
</feature>
<sequence>MSSYSYILDKLNGFSKKFYIKQLIKGIFLFLTFGLLFWIAITFLEQLLWMNQSWRLTLFVIFLLVEFFLLYKFIAIPLFFLFRLRKGMNNKEASRLIGRHFHEVDDKLLNLLELSENPSKSDLLLASIEQRAKRLRPVPFAEAINFRESYTYAKYIFIPLGLLAFIWVSGNIVSFFNSNERVMNYDLVYERPAPFKFKVLNESLTVLDKEPLVIKVTTEGSVKPENIFMVMNGEQMMLRDEGEFYSYTFDAPVMESTFFLTANGWNSRSYNIVSRRTPTLTDFAMVFDFPNYLKRTPEEVTGTGNALVPEGTRVSWRITGDYVDGIEMHAPDSTYLFSKDGEFFTYQHRLYKDYQYELSTSNSFVSDFERLNYRIDVVRDEKPTIQVEQVLDTLNPNQSFYSGQAADDYGITKIQLVCFPAADVQAEQRIVLESPKSSVHQFYYTFPSGLQLQAGVNYKLFFEVVDNDGIRDGKISRSQVFNATLFNDKELKNKELEFQSNTINKLDHSIKSYKEQKEELSKLNDAQKEERGLTFEDRNQIKDYLERQQRQEQLMEKFSRELNKSIDKSAQDSERQKMLKERLERQEIEARKNERLLEELNKIAEQIEKEELQKRLEELGKNQSKNARNLEQILELTKRYYVTEKMSQLASDLEELAKRQEELSDKGKDNQSLEDQKKVNDEFKELSKQLDELRKDNDDLAKPMPLEVSKKEQEEVKEDQEDALEELEKMKKTDEQGGSQQNASKKQKSAAQKMEEMSNAMQQAASSGGSSDSEDAEMLRQILDNLVTFSFKQENLFDKVENSDADISQFSKTVRDQKELRRLFEHVDDSLFALSLRRTELSEFVNEQITEVYYNIDKSLESIAENQIYQGASYQQYVINATNSLADFLANILDNMQQNMKPGQGSGQGSDFQLPDIIQGQQSIQDKMQGNGNSSKPSQQEGQGQEGTEKGNSSGDKNQGNTSNGDGEENKQGGQGLGDDELGLDEVYEIYKEQQFLRQQLEEQLNDMLNKGDQNLAKKLIQQMEDFENDLLENGITERTRSKSNRIQHELMKLENATLTQGEKKERESTVNKNDFSNPITTRPDLLKDYQNDTEILNRQALPLRQNYNKKVKVYFKND</sequence>
<feature type="compositionally biased region" description="Basic and acidic residues" evidence="2">
    <location>
        <begin position="726"/>
        <end position="735"/>
    </location>
</feature>
<feature type="transmembrane region" description="Helical" evidence="3">
    <location>
        <begin position="155"/>
        <end position="176"/>
    </location>
</feature>
<protein>
    <recommendedName>
        <fullName evidence="6">DUF4175 family protein</fullName>
    </recommendedName>
</protein>
<feature type="region of interest" description="Disordered" evidence="2">
    <location>
        <begin position="1061"/>
        <end position="1085"/>
    </location>
</feature>
<keyword evidence="3" id="KW-0472">Membrane</keyword>
<keyword evidence="3" id="KW-1133">Transmembrane helix</keyword>
<feature type="transmembrane region" description="Helical" evidence="3">
    <location>
        <begin position="23"/>
        <end position="44"/>
    </location>
</feature>
<feature type="compositionally biased region" description="Basic and acidic residues" evidence="2">
    <location>
        <begin position="692"/>
        <end position="701"/>
    </location>
</feature>
<evidence type="ECO:0008006" key="6">
    <source>
        <dbReference type="Google" id="ProtNLM"/>
    </source>
</evidence>
<evidence type="ECO:0000256" key="2">
    <source>
        <dbReference type="SAM" id="MobiDB-lite"/>
    </source>
</evidence>
<reference evidence="4 5" key="1">
    <citation type="submission" date="2019-03" db="EMBL/GenBank/DDBJ databases">
        <title>Muricauda SCR12 sp.nov, a marine bacterium isolated from Pacific Ocean:the Okinawa trough.</title>
        <authorList>
            <person name="Liu L."/>
        </authorList>
    </citation>
    <scope>NUCLEOTIDE SEQUENCE [LARGE SCALE GENOMIC DNA]</scope>
    <source>
        <strain evidence="4 5">SCR12</strain>
    </source>
</reference>
<feature type="compositionally biased region" description="Polar residues" evidence="2">
    <location>
        <begin position="952"/>
        <end position="965"/>
    </location>
</feature>
<evidence type="ECO:0000313" key="4">
    <source>
        <dbReference type="EMBL" id="THV61257.1"/>
    </source>
</evidence>
<feature type="compositionally biased region" description="Acidic residues" evidence="2">
    <location>
        <begin position="715"/>
        <end position="725"/>
    </location>
</feature>
<name>A0A4S8RRB9_9FLAO</name>
<feature type="compositionally biased region" description="Low complexity" evidence="2">
    <location>
        <begin position="739"/>
        <end position="752"/>
    </location>
</feature>
<proteinExistence type="predicted"/>
<evidence type="ECO:0000313" key="5">
    <source>
        <dbReference type="Proteomes" id="UP000310406"/>
    </source>
</evidence>
<feature type="compositionally biased region" description="Low complexity" evidence="2">
    <location>
        <begin position="760"/>
        <end position="771"/>
    </location>
</feature>
<keyword evidence="1" id="KW-0175">Coiled coil</keyword>
<evidence type="ECO:0000256" key="1">
    <source>
        <dbReference type="SAM" id="Coils"/>
    </source>
</evidence>
<feature type="region of interest" description="Disordered" evidence="2">
    <location>
        <begin position="692"/>
        <end position="775"/>
    </location>
</feature>
<organism evidence="4 5">
    <name type="scientific">Flagellimonas alvinocaridis</name>
    <dbReference type="NCBI Taxonomy" id="2530200"/>
    <lineage>
        <taxon>Bacteria</taxon>
        <taxon>Pseudomonadati</taxon>
        <taxon>Bacteroidota</taxon>
        <taxon>Flavobacteriia</taxon>
        <taxon>Flavobacteriales</taxon>
        <taxon>Flavobacteriaceae</taxon>
        <taxon>Flagellimonas</taxon>
    </lineage>
</organism>
<gene>
    <name evidence="4" type="ORF">EZV76_02720</name>
</gene>
<feature type="region of interest" description="Disordered" evidence="2">
    <location>
        <begin position="660"/>
        <end position="680"/>
    </location>
</feature>
<dbReference type="AlphaFoldDB" id="A0A4S8RRB9"/>
<keyword evidence="3" id="KW-0812">Transmembrane</keyword>
<dbReference type="Proteomes" id="UP000310406">
    <property type="component" value="Unassembled WGS sequence"/>
</dbReference>
<comment type="caution">
    <text evidence="4">The sequence shown here is derived from an EMBL/GenBank/DDBJ whole genome shotgun (WGS) entry which is preliminary data.</text>
</comment>